<keyword evidence="3" id="KW-1185">Reference proteome</keyword>
<evidence type="ECO:0000313" key="3">
    <source>
        <dbReference type="Proteomes" id="UP000186922"/>
    </source>
</evidence>
<proteinExistence type="predicted"/>
<dbReference type="AlphaFoldDB" id="A0A1D1VDE7"/>
<evidence type="ECO:0000256" key="1">
    <source>
        <dbReference type="SAM" id="Phobius"/>
    </source>
</evidence>
<gene>
    <name evidence="2" type="primary">RvY_07959-1</name>
    <name evidence="2" type="synonym">RvY_07959.1</name>
    <name evidence="2" type="ORF">RvY_07959</name>
</gene>
<reference evidence="2 3" key="1">
    <citation type="journal article" date="2016" name="Nat. Commun.">
        <title>Extremotolerant tardigrade genome and improved radiotolerance of human cultured cells by tardigrade-unique protein.</title>
        <authorList>
            <person name="Hashimoto T."/>
            <person name="Horikawa D.D."/>
            <person name="Saito Y."/>
            <person name="Kuwahara H."/>
            <person name="Kozuka-Hata H."/>
            <person name="Shin-I T."/>
            <person name="Minakuchi Y."/>
            <person name="Ohishi K."/>
            <person name="Motoyama A."/>
            <person name="Aizu T."/>
            <person name="Enomoto A."/>
            <person name="Kondo K."/>
            <person name="Tanaka S."/>
            <person name="Hara Y."/>
            <person name="Koshikawa S."/>
            <person name="Sagara H."/>
            <person name="Miura T."/>
            <person name="Yokobori S."/>
            <person name="Miyagawa K."/>
            <person name="Suzuki Y."/>
            <person name="Kubo T."/>
            <person name="Oyama M."/>
            <person name="Kohara Y."/>
            <person name="Fujiyama A."/>
            <person name="Arakawa K."/>
            <person name="Katayama T."/>
            <person name="Toyoda A."/>
            <person name="Kunieda T."/>
        </authorList>
    </citation>
    <scope>NUCLEOTIDE SEQUENCE [LARGE SCALE GENOMIC DNA]</scope>
    <source>
        <strain evidence="2 3">YOKOZUNA-1</strain>
    </source>
</reference>
<protein>
    <submittedName>
        <fullName evidence="2">Uncharacterized protein</fullName>
    </submittedName>
</protein>
<accession>A0A1D1VDE7</accession>
<dbReference type="OrthoDB" id="10575600at2759"/>
<keyword evidence="1" id="KW-0472">Membrane</keyword>
<dbReference type="Proteomes" id="UP000186922">
    <property type="component" value="Unassembled WGS sequence"/>
</dbReference>
<evidence type="ECO:0000313" key="2">
    <source>
        <dbReference type="EMBL" id="GAU96528.1"/>
    </source>
</evidence>
<feature type="transmembrane region" description="Helical" evidence="1">
    <location>
        <begin position="188"/>
        <end position="207"/>
    </location>
</feature>
<comment type="caution">
    <text evidence="2">The sequence shown here is derived from an EMBL/GenBank/DDBJ whole genome shotgun (WGS) entry which is preliminary data.</text>
</comment>
<organism evidence="2 3">
    <name type="scientific">Ramazzottius varieornatus</name>
    <name type="common">Water bear</name>
    <name type="synonym">Tardigrade</name>
    <dbReference type="NCBI Taxonomy" id="947166"/>
    <lineage>
        <taxon>Eukaryota</taxon>
        <taxon>Metazoa</taxon>
        <taxon>Ecdysozoa</taxon>
        <taxon>Tardigrada</taxon>
        <taxon>Eutardigrada</taxon>
        <taxon>Parachela</taxon>
        <taxon>Hypsibioidea</taxon>
        <taxon>Ramazzottiidae</taxon>
        <taxon>Ramazzottius</taxon>
    </lineage>
</organism>
<keyword evidence="1" id="KW-0812">Transmembrane</keyword>
<sequence>MLYPGGLGIRYFSVEAYFSRLTDDHLADAAYDSSDAAELRISMFLKLSFCIVALLTLIFLFLDRIETTAIEENSNEQYYRGPPAELDYFDFVARAIGADILEDAPPSKAKPTESDQHREVVETVKEESVSVAAARDKLTTVADEKEVVLEQKSVVSTLEHHWDTVEAQDLWDLFDVGAYITILFPDPFQAYVFSGLLVWLLSALVLLRREWKKSSRIVLEVYLQQGAEATQLVEDRYKDQLNLPGEYSLLA</sequence>
<keyword evidence="1" id="KW-1133">Transmembrane helix</keyword>
<name>A0A1D1VDE7_RAMVA</name>
<dbReference type="EMBL" id="BDGG01000003">
    <property type="protein sequence ID" value="GAU96528.1"/>
    <property type="molecule type" value="Genomic_DNA"/>
</dbReference>